<gene>
    <name evidence="7" type="primary">NDAI0E04490</name>
    <name evidence="7" type="ordered locus">NDAI_0E04490</name>
</gene>
<reference evidence="7 8" key="1">
    <citation type="journal article" date="2011" name="Proc. Natl. Acad. Sci. U.S.A.">
        <title>Evolutionary erosion of yeast sex chromosomes by mating-type switching accidents.</title>
        <authorList>
            <person name="Gordon J.L."/>
            <person name="Armisen D."/>
            <person name="Proux-Wera E."/>
            <person name="Oheigeartaigh S.S."/>
            <person name="Byrne K.P."/>
            <person name="Wolfe K.H."/>
        </authorList>
    </citation>
    <scope>NUCLEOTIDE SEQUENCE [LARGE SCALE GENOMIC DNA]</scope>
    <source>
        <strain evidence="8">ATCC 10597 / BCRC 20456 / CBS 421 / NBRC 0211 / NRRL Y-12639</strain>
    </source>
</reference>
<evidence type="ECO:0000256" key="5">
    <source>
        <dbReference type="SAM" id="MobiDB-lite"/>
    </source>
</evidence>
<dbReference type="AlphaFoldDB" id="G0WBZ6"/>
<proteinExistence type="inferred from homology"/>
<comment type="subcellular location">
    <subcellularLocation>
        <location evidence="1">Mitochondrion</location>
    </subcellularLocation>
</comment>
<evidence type="ECO:0000256" key="2">
    <source>
        <dbReference type="ARBA" id="ARBA00023128"/>
    </source>
</evidence>
<protein>
    <recommendedName>
        <fullName evidence="4">Small ribosomal subunit protein mS38</fullName>
    </recommendedName>
</protein>
<dbReference type="SMART" id="SM01155">
    <property type="entry name" value="DUF1713"/>
    <property type="match status" value="1"/>
</dbReference>
<keyword evidence="8" id="KW-1185">Reference proteome</keyword>
<dbReference type="Pfam" id="PF08213">
    <property type="entry name" value="COX24_C"/>
    <property type="match status" value="1"/>
</dbReference>
<evidence type="ECO:0000256" key="4">
    <source>
        <dbReference type="ARBA" id="ARBA00035682"/>
    </source>
</evidence>
<dbReference type="PANTHER" id="PTHR32035:SF3">
    <property type="entry name" value="SMALL RIBOSOMAL SUBUNIT PROTEIN MS38"/>
    <property type="match status" value="1"/>
</dbReference>
<dbReference type="RefSeq" id="XP_003670509.1">
    <property type="nucleotide sequence ID" value="XM_003670461.1"/>
</dbReference>
<dbReference type="GO" id="GO:0005739">
    <property type="term" value="C:mitochondrion"/>
    <property type="evidence" value="ECO:0007669"/>
    <property type="project" value="UniProtKB-SubCell"/>
</dbReference>
<dbReference type="InterPro" id="IPR013177">
    <property type="entry name" value="Ribosomal_mS38_C"/>
</dbReference>
<dbReference type="PANTHER" id="PTHR32035">
    <property type="entry name" value="AURORA KINASE A-INTERACTING PROTEIN"/>
    <property type="match status" value="1"/>
</dbReference>
<dbReference type="KEGG" id="ndi:NDAI_0E04490"/>
<organism evidence="7 8">
    <name type="scientific">Naumovozyma dairenensis (strain ATCC 10597 / BCRC 20456 / CBS 421 / NBRC 0211 / NRRL Y-12639)</name>
    <name type="common">Saccharomyces dairenensis</name>
    <dbReference type="NCBI Taxonomy" id="1071378"/>
    <lineage>
        <taxon>Eukaryota</taxon>
        <taxon>Fungi</taxon>
        <taxon>Dikarya</taxon>
        <taxon>Ascomycota</taxon>
        <taxon>Saccharomycotina</taxon>
        <taxon>Saccharomycetes</taxon>
        <taxon>Saccharomycetales</taxon>
        <taxon>Saccharomycetaceae</taxon>
        <taxon>Naumovozyma</taxon>
    </lineage>
</organism>
<feature type="domain" description="Ribosomal protein mS38 C-terminal" evidence="6">
    <location>
        <begin position="116"/>
        <end position="149"/>
    </location>
</feature>
<sequence length="151" mass="17626">MLPLFFSRMPASRPLSILKGNARFLSTQLKNTNQSYHHHGDDTMISTMMNLSKSRLINSNDIFELSSKSALGLDRKFQCNINDISNMIPMFGRTLIENAEQVVINDVTNLSNVEMHLDSVLRKRRKKMKKHKLRKRRKRQRAEKRKLSQGR</sequence>
<dbReference type="HOGENOM" id="CLU_1731964_0_0_1"/>
<evidence type="ECO:0000313" key="7">
    <source>
        <dbReference type="EMBL" id="CCD25266.1"/>
    </source>
</evidence>
<feature type="region of interest" description="Disordered" evidence="5">
    <location>
        <begin position="122"/>
        <end position="151"/>
    </location>
</feature>
<evidence type="ECO:0000313" key="8">
    <source>
        <dbReference type="Proteomes" id="UP000000689"/>
    </source>
</evidence>
<evidence type="ECO:0000256" key="1">
    <source>
        <dbReference type="ARBA" id="ARBA00004173"/>
    </source>
</evidence>
<name>G0WBZ6_NAUDC</name>
<comment type="similarity">
    <text evidence="3">Belongs to the mitochondrion-specific ribosomal protein mS38 family.</text>
</comment>
<dbReference type="Proteomes" id="UP000000689">
    <property type="component" value="Chromosome 5"/>
</dbReference>
<keyword evidence="2" id="KW-0496">Mitochondrion</keyword>
<evidence type="ECO:0000256" key="3">
    <source>
        <dbReference type="ARBA" id="ARBA00035647"/>
    </source>
</evidence>
<dbReference type="EMBL" id="HE580271">
    <property type="protein sequence ID" value="CCD25266.1"/>
    <property type="molecule type" value="Genomic_DNA"/>
</dbReference>
<dbReference type="GeneID" id="11499015"/>
<accession>G0WBZ6</accession>
<evidence type="ECO:0000259" key="6">
    <source>
        <dbReference type="SMART" id="SM01155"/>
    </source>
</evidence>